<name>A0A0G0KJA5_9BACT</name>
<evidence type="ECO:0000313" key="2">
    <source>
        <dbReference type="Proteomes" id="UP000034333"/>
    </source>
</evidence>
<dbReference type="AlphaFoldDB" id="A0A0G0KJA5"/>
<dbReference type="Proteomes" id="UP000034333">
    <property type="component" value="Unassembled WGS sequence"/>
</dbReference>
<organism evidence="1 2">
    <name type="scientific">Candidatus Magasanikbacteria bacterium GW2011_GWA2_37_8</name>
    <dbReference type="NCBI Taxonomy" id="1619036"/>
    <lineage>
        <taxon>Bacteria</taxon>
        <taxon>Candidatus Magasanikiibacteriota</taxon>
    </lineage>
</organism>
<protein>
    <submittedName>
        <fullName evidence="1">Uncharacterized protein</fullName>
    </submittedName>
</protein>
<proteinExistence type="predicted"/>
<dbReference type="EMBL" id="LBTN01000014">
    <property type="protein sequence ID" value="KKQ40656.1"/>
    <property type="molecule type" value="Genomic_DNA"/>
</dbReference>
<comment type="caution">
    <text evidence="1">The sequence shown here is derived from an EMBL/GenBank/DDBJ whole genome shotgun (WGS) entry which is preliminary data.</text>
</comment>
<reference evidence="1 2" key="1">
    <citation type="journal article" date="2015" name="Nature">
        <title>rRNA introns, odd ribosomes, and small enigmatic genomes across a large radiation of phyla.</title>
        <authorList>
            <person name="Brown C.T."/>
            <person name="Hug L.A."/>
            <person name="Thomas B.C."/>
            <person name="Sharon I."/>
            <person name="Castelle C.J."/>
            <person name="Singh A."/>
            <person name="Wilkins M.J."/>
            <person name="Williams K.H."/>
            <person name="Banfield J.F."/>
        </authorList>
    </citation>
    <scope>NUCLEOTIDE SEQUENCE [LARGE SCALE GENOMIC DNA]</scope>
</reference>
<sequence length="77" mass="9481">MEAGWFNFKPRKYIVEHLSCEKQARDLLEIYNKYYGLDFESGFNEKIIRPGNWVNNYFYNKIFVKLKDFIKNIKQYI</sequence>
<dbReference type="STRING" id="1619036.US58_C0014G0018"/>
<accession>A0A0G0KJA5</accession>
<gene>
    <name evidence="1" type="ORF">US58_C0014G0018</name>
</gene>
<evidence type="ECO:0000313" key="1">
    <source>
        <dbReference type="EMBL" id="KKQ40656.1"/>
    </source>
</evidence>